<comment type="similarity">
    <text evidence="5">Belongs to the type-B carboxylesterase/lipase family.</text>
</comment>
<evidence type="ECO:0000259" key="22">
    <source>
        <dbReference type="Pfam" id="PF03813"/>
    </source>
</evidence>
<dbReference type="InterPro" id="IPR001250">
    <property type="entry name" value="Man6P_Isoase-1"/>
</dbReference>
<dbReference type="InterPro" id="IPR018050">
    <property type="entry name" value="Pmannose_isomerase-type1_CS"/>
</dbReference>
<evidence type="ECO:0000256" key="2">
    <source>
        <dbReference type="ARBA" id="ARBA00002564"/>
    </source>
</evidence>
<feature type="domain" description="Nrap protein" evidence="27">
    <location>
        <begin position="1527"/>
        <end position="1662"/>
    </location>
</feature>
<sequence>MKTQTVFFTLTAAANTLAGGSIVKLDNAQYQGALNSQTNISSFLGIRYAAAPTGDLRWRAPTPPPALSGIQQATTQPPQCYQSSLGLNLTGNPLLESRDFSANPLTSEDCLFLKSYSRSSSGSTEAATNLAAATTTAASSFSSRIGMVAVVIQYRLGLFGFLAGQQVHDNGVANAGLLDQYYALEWVHENIAKFGGDPSKVTIWGESSGGGSVMQMILAYGGMANPQLFRGAITSSGYIPPQYAYNHWIPQTLFDQISERSGCPNSTTLDCLRSTNVDTLSAVNLNITVEQYQSTFPFQPVVDGTFIVKNPLVQLQEDAVNGEAYLAVINTNEGARFVSDAVEYDAAVYIRNMLSVNQSQQAAELYITLGTPLEQAREAQFAIPPALHLDDIPYYFGTWPGFPALGLEPTPRWNNTELISAFTGSFLDFAVNLNPNKKIAPTITPEWPLWSAELKQQMVFNRTDAVIPEPAVAVDEIDDALLERCKAVKVFLFMPKRKHAPDDAEDERPSQSPRLSDAEPWGGIADDAAVSTSAPRPKLPPTGDELRAINDAKDLFKSNTFKLQIDALLPNVRPKESRIPPLDHFLSDLHAVLSSLSPVAPQHPLDAARKLIKKGVAVPYAMPQPTQETNWKVAFEKPSDILVVGSWANKICVKGKDQVKFGVDLAVEMPSSLLQEKDYLNGRFFHKRAYYLAHLAHEIQHSKTLHVDVVYECAFNNPRLTKLVLQPRNNGSPSDFTKLHAQVCIIPVLAADSPIPLHRLSPAHSNLRLSGDGDSVSGPTPQYNSALLMTMTPKPFLLATFALKEHTPSFGDALALLRVWANQRGFGQGDRLCVRGFDSAGAWWAVLLGMLIFGEEPGSKPSKRRPLGRGLSSYQLFRAALDFLAKHDFENVAVFSKSSDGHRFPHDEYETHHEAVLVDASSTLNVLSSVPLSSLQLLQHDARQTLEALDSASKADPFSGVFLKDQRDLASRFDIVLRVDIASLQPRAISAITTLDSGSIVNASISAMTHTLRQGLGNRVKAIAVLHAGSAARPLSQALPTDPNIIYFGLILDTQHAFRLVDHGPAADEQDPSIGAQFREFWGDKAELRRFKDGRIVESVVWDVTSADERAHVPAMIVRHLLQRHFGIEDVQSWQSGFDAVLRLPEKVSRVYAAGEVTAGFKGAVAAFDGLVRELKALNDNLPLSIAAVSATSEYLRYTAVLAPVPLTASLATALPSNAQYFPSMALVLQFEKSAKWPDELRAIQKIKLAFFERIADSLMSAVPGLKATVVIGESPSEIQDSARLEIITVDGWAFSLSIWHDREATLLDRLIAGTTAQPHIKRAAEKKKTKEQHQAAAAKEVYLRRFVHAPRHHRAIVALHHRFPAYAGTVRLVKRWLASHWVLRGHVTDEVVELICASAFVGDGRDLSVDPETPIVERASVPGTKERGFATVVRFLVDWKWEDGLFVPLYGGEAVDRGVLPALANAGPGVWRISTEADIQGNMWTLHGPDLTVALRIRALAAATWECLQGMEVGKLTVQSLFLHPTEDYDFVVHLDPAVLPRDARKVDLASKTANRYANLPLSQPSLGLRAGFDPAGLLFDDLQRVYANTFKPFYDPFGGETVGGVWDPTLKEPRAFRVMGSFSCAPVLQENGKDRGLVGLNEAGVLSEIARLGAGIVTGITAHDVKHVTPTRHITATTMSVFKIQPTAQQYDWGKIGSNSKVAQFATRIPGFRLDENGPYAELWMGTHPKSPSLIAGSSVPLAEHLAAHPTLIGESVATRFDAGGGNLPFLFKVLAIEKALSIQTHPDKKTAQVLFAQQPDIYKDDNHKPEMALALTPFAALCGFMPLPQIATYLRTTPELASLVPPTITAEFLALAETTSTPHGPAEKVALKNVFAAVMTAEEAQVKSQLDLLVARYEAGPKDVAQDTVDLVLRLNSQFPGDIGIFCAFLLNYVHLNAGEAIFLGAGEPHAYVSGDIMECMANSDNVIRAGLTPKLRDIPNLVAGLTYEADAPTRHVVQPTAFRGTTASTLYDPPIREFSVVQVRLAAAGTEPHPPVAGPSIAIVTEGSSTVRWDGGEIELVQGEVAFIGANAEVVFTSNGPLTLYRAFVE</sequence>
<dbReference type="Pfam" id="PF17407">
    <property type="entry name" value="Nrap_D6"/>
    <property type="match status" value="1"/>
</dbReference>
<keyword evidence="15" id="KW-0539">Nucleus</keyword>
<evidence type="ECO:0000259" key="21">
    <source>
        <dbReference type="Pfam" id="PF01238"/>
    </source>
</evidence>
<keyword evidence="14 16" id="KW-0413">Isomerase</keyword>
<feature type="domain" description="Nrap protein" evidence="22">
    <location>
        <begin position="663"/>
        <end position="798"/>
    </location>
</feature>
<evidence type="ECO:0000256" key="11">
    <source>
        <dbReference type="ARBA" id="ARBA00022801"/>
    </source>
</evidence>
<evidence type="ECO:0000256" key="14">
    <source>
        <dbReference type="ARBA" id="ARBA00023235"/>
    </source>
</evidence>
<comment type="subcellular location">
    <subcellularLocation>
        <location evidence="3">Nucleus</location>
        <location evidence="3">Nucleolus</location>
    </subcellularLocation>
</comment>
<dbReference type="Pfam" id="PF00135">
    <property type="entry name" value="COesterase"/>
    <property type="match status" value="1"/>
</dbReference>
<dbReference type="Pfam" id="PF17406">
    <property type="entry name" value="Nrap_D5"/>
    <property type="match status" value="1"/>
</dbReference>
<dbReference type="InterPro" id="IPR035367">
    <property type="entry name" value="Nrap_D2"/>
</dbReference>
<feature type="domain" description="Nrap protein" evidence="23">
    <location>
        <begin position="809"/>
        <end position="964"/>
    </location>
</feature>
<dbReference type="Pfam" id="PF01238">
    <property type="entry name" value="PMI_typeI_C"/>
    <property type="match status" value="1"/>
</dbReference>
<dbReference type="PANTHER" id="PTHR17972:SF0">
    <property type="entry name" value="NUCLEOLAR PROTEIN 6"/>
    <property type="match status" value="1"/>
</dbReference>
<evidence type="ECO:0000259" key="24">
    <source>
        <dbReference type="Pfam" id="PF17404"/>
    </source>
</evidence>
<dbReference type="Gene3D" id="1.10.441.10">
    <property type="entry name" value="Phosphomannose Isomerase, domain 2"/>
    <property type="match status" value="1"/>
</dbReference>
<evidence type="ECO:0000256" key="19">
    <source>
        <dbReference type="SAM" id="MobiDB-lite"/>
    </source>
</evidence>
<dbReference type="EC" id="5.3.1.8" evidence="8 16"/>
<evidence type="ECO:0000256" key="5">
    <source>
        <dbReference type="ARBA" id="ARBA00005964"/>
    </source>
</evidence>
<feature type="domain" description="Nrap protein" evidence="26">
    <location>
        <begin position="1364"/>
        <end position="1524"/>
    </location>
</feature>
<dbReference type="InterPro" id="IPR016305">
    <property type="entry name" value="Mannose-6-P_Isomerase"/>
</dbReference>
<dbReference type="PROSITE" id="PS00966">
    <property type="entry name" value="PMI_I_2"/>
    <property type="match status" value="1"/>
</dbReference>
<evidence type="ECO:0000256" key="7">
    <source>
        <dbReference type="ARBA" id="ARBA00010772"/>
    </source>
</evidence>
<dbReference type="PROSITE" id="PS00965">
    <property type="entry name" value="PMI_I_1"/>
    <property type="match status" value="1"/>
</dbReference>
<dbReference type="Gene3D" id="2.60.120.10">
    <property type="entry name" value="Jelly Rolls"/>
    <property type="match status" value="2"/>
</dbReference>
<dbReference type="Pfam" id="PF17405">
    <property type="entry name" value="Nrap_D4"/>
    <property type="match status" value="1"/>
</dbReference>
<evidence type="ECO:0000256" key="18">
    <source>
        <dbReference type="RuleBase" id="RU004248"/>
    </source>
</evidence>
<keyword evidence="31" id="KW-1185">Reference proteome</keyword>
<keyword evidence="12 16" id="KW-0862">Zinc</keyword>
<evidence type="ECO:0000259" key="29">
    <source>
        <dbReference type="Pfam" id="PF20512"/>
    </source>
</evidence>
<comment type="function">
    <text evidence="2">Involved in the synthesis of the GDP-mannose and dolichol-phosphate-mannose required for a number of critical mannosyl transfer reactions.</text>
</comment>
<evidence type="ECO:0000256" key="16">
    <source>
        <dbReference type="RuleBase" id="RU000611"/>
    </source>
</evidence>
<evidence type="ECO:0000256" key="1">
    <source>
        <dbReference type="ARBA" id="ARBA00000757"/>
    </source>
</evidence>
<reference evidence="30" key="1">
    <citation type="submission" date="2014-09" db="EMBL/GenBank/DDBJ databases">
        <title>Genome sequence of the luminous mushroom Mycena chlorophos for searching fungal bioluminescence genes.</title>
        <authorList>
            <person name="Tanaka Y."/>
            <person name="Kasuga D."/>
            <person name="Oba Y."/>
            <person name="Hase S."/>
            <person name="Sato K."/>
            <person name="Oba Y."/>
            <person name="Sakakibara Y."/>
        </authorList>
    </citation>
    <scope>NUCLEOTIDE SEQUENCE</scope>
</reference>
<dbReference type="InterPro" id="IPR046457">
    <property type="entry name" value="PMI_typeI_cat"/>
</dbReference>
<gene>
    <name evidence="30" type="ORF">MCHLO_04201</name>
</gene>
<feature type="domain" description="Nrap protein" evidence="24">
    <location>
        <begin position="971"/>
        <end position="1126"/>
    </location>
</feature>
<dbReference type="Proteomes" id="UP000815677">
    <property type="component" value="Unassembled WGS sequence"/>
</dbReference>
<evidence type="ECO:0000259" key="23">
    <source>
        <dbReference type="Pfam" id="PF17403"/>
    </source>
</evidence>
<evidence type="ECO:0000256" key="15">
    <source>
        <dbReference type="ARBA" id="ARBA00023242"/>
    </source>
</evidence>
<comment type="similarity">
    <text evidence="6">Belongs to the NRAP family.</text>
</comment>
<keyword evidence="10" id="KW-0479">Metal-binding</keyword>
<keyword evidence="11" id="KW-0378">Hydrolase</keyword>
<comment type="similarity">
    <text evidence="7 17">Belongs to the mannose-6-phosphate isomerase type 1 family.</text>
</comment>
<feature type="domain" description="Phosphomannose isomerase type I helical insertion" evidence="29">
    <location>
        <begin position="1861"/>
        <end position="1934"/>
    </location>
</feature>
<dbReference type="SUPFAM" id="SSF53474">
    <property type="entry name" value="alpha/beta-Hydrolases"/>
    <property type="match status" value="1"/>
</dbReference>
<dbReference type="EMBL" id="DF842749">
    <property type="protein sequence ID" value="GAT46700.1"/>
    <property type="molecule type" value="Genomic_DNA"/>
</dbReference>
<evidence type="ECO:0000256" key="9">
    <source>
        <dbReference type="ARBA" id="ARBA00018236"/>
    </source>
</evidence>
<evidence type="ECO:0000256" key="17">
    <source>
        <dbReference type="RuleBase" id="RU004189"/>
    </source>
</evidence>
<dbReference type="PROSITE" id="PS00122">
    <property type="entry name" value="CARBOXYLESTERASE_B_1"/>
    <property type="match status" value="1"/>
</dbReference>
<dbReference type="InterPro" id="IPR046456">
    <property type="entry name" value="PMI_typeI_C"/>
</dbReference>
<dbReference type="InterPro" id="IPR035369">
    <property type="entry name" value="Nrap_D4"/>
</dbReference>
<dbReference type="Gene3D" id="3.30.70.3030">
    <property type="match status" value="1"/>
</dbReference>
<dbReference type="InterPro" id="IPR014710">
    <property type="entry name" value="RmlC-like_jellyroll"/>
</dbReference>
<dbReference type="InterPro" id="IPR002018">
    <property type="entry name" value="CarbesteraseB"/>
</dbReference>
<comment type="cofactor">
    <cofactor evidence="16">
        <name>Zn(2+)</name>
        <dbReference type="ChEBI" id="CHEBI:29105"/>
    </cofactor>
    <text evidence="16">Binds 1 zinc ion per subunit.</text>
</comment>
<feature type="domain" description="Phosphomannose isomerase type I catalytic" evidence="28">
    <location>
        <begin position="1683"/>
        <end position="1829"/>
    </location>
</feature>
<evidence type="ECO:0000259" key="27">
    <source>
        <dbReference type="Pfam" id="PF17407"/>
    </source>
</evidence>
<dbReference type="SUPFAM" id="SSF51182">
    <property type="entry name" value="RmlC-like cupins"/>
    <property type="match status" value="1"/>
</dbReference>
<evidence type="ECO:0000259" key="25">
    <source>
        <dbReference type="Pfam" id="PF17405"/>
    </source>
</evidence>
<evidence type="ECO:0000256" key="10">
    <source>
        <dbReference type="ARBA" id="ARBA00022723"/>
    </source>
</evidence>
<proteinExistence type="inferred from homology"/>
<feature type="region of interest" description="Disordered" evidence="19">
    <location>
        <begin position="499"/>
        <end position="545"/>
    </location>
</feature>
<dbReference type="InterPro" id="IPR035082">
    <property type="entry name" value="Nrap_D1"/>
</dbReference>
<name>A0ABQ0L6B3_MYCCL</name>
<evidence type="ECO:0000259" key="20">
    <source>
        <dbReference type="Pfam" id="PF00135"/>
    </source>
</evidence>
<dbReference type="InterPro" id="IPR011051">
    <property type="entry name" value="RmlC_Cupin_sf"/>
</dbReference>
<feature type="domain" description="Carboxylesterase type B" evidence="20">
    <location>
        <begin position="22"/>
        <end position="350"/>
    </location>
</feature>
<evidence type="ECO:0000256" key="3">
    <source>
        <dbReference type="ARBA" id="ARBA00004604"/>
    </source>
</evidence>
<dbReference type="CDD" id="cd07011">
    <property type="entry name" value="cupin_PMI_type_I_N"/>
    <property type="match status" value="1"/>
</dbReference>
<dbReference type="Gene3D" id="3.40.50.1820">
    <property type="entry name" value="alpha/beta hydrolase"/>
    <property type="match status" value="1"/>
</dbReference>
<evidence type="ECO:0000256" key="8">
    <source>
        <dbReference type="ARBA" id="ARBA00011956"/>
    </source>
</evidence>
<dbReference type="Pfam" id="PF20511">
    <property type="entry name" value="PMI_typeI_cat"/>
    <property type="match status" value="1"/>
</dbReference>
<dbReference type="InterPro" id="IPR046458">
    <property type="entry name" value="PMI_typeI_hel"/>
</dbReference>
<evidence type="ECO:0000256" key="4">
    <source>
        <dbReference type="ARBA" id="ARBA00004666"/>
    </source>
</evidence>
<feature type="domain" description="Phosphomannose isomerase type I C-terminal" evidence="21">
    <location>
        <begin position="2012"/>
        <end position="2055"/>
    </location>
</feature>
<dbReference type="Pfam" id="PF03813">
    <property type="entry name" value="Nrap"/>
    <property type="match status" value="1"/>
</dbReference>
<dbReference type="Pfam" id="PF17403">
    <property type="entry name" value="Nrap_D2"/>
    <property type="match status" value="1"/>
</dbReference>
<feature type="domain" description="Nrap protein" evidence="25">
    <location>
        <begin position="1139"/>
        <end position="1362"/>
    </location>
</feature>
<evidence type="ECO:0000259" key="28">
    <source>
        <dbReference type="Pfam" id="PF20511"/>
    </source>
</evidence>
<dbReference type="InterPro" id="IPR035370">
    <property type="entry name" value="Nrap_D5"/>
</dbReference>
<dbReference type="InterPro" id="IPR019826">
    <property type="entry name" value="Carboxylesterase_B_AS"/>
</dbReference>
<organism evidence="30 31">
    <name type="scientific">Mycena chlorophos</name>
    <name type="common">Agaric fungus</name>
    <name type="synonym">Agaricus chlorophos</name>
    <dbReference type="NCBI Taxonomy" id="658473"/>
    <lineage>
        <taxon>Eukaryota</taxon>
        <taxon>Fungi</taxon>
        <taxon>Dikarya</taxon>
        <taxon>Basidiomycota</taxon>
        <taxon>Agaricomycotina</taxon>
        <taxon>Agaricomycetes</taxon>
        <taxon>Agaricomycetidae</taxon>
        <taxon>Agaricales</taxon>
        <taxon>Marasmiineae</taxon>
        <taxon>Mycenaceae</taxon>
        <taxon>Mycena</taxon>
    </lineage>
</organism>
<dbReference type="InterPro" id="IPR005554">
    <property type="entry name" value="NOL6/Upt22"/>
</dbReference>
<dbReference type="PRINTS" id="PR00714">
    <property type="entry name" value="MAN6PISMRASE"/>
</dbReference>
<evidence type="ECO:0000256" key="6">
    <source>
        <dbReference type="ARBA" id="ARBA00006674"/>
    </source>
</evidence>
<evidence type="ECO:0000256" key="12">
    <source>
        <dbReference type="ARBA" id="ARBA00022833"/>
    </source>
</evidence>
<comment type="pathway">
    <text evidence="4 18">Nucleotide-sugar biosynthesis; GDP-alpha-D-mannose biosynthesis; alpha-D-mannose 1-phosphate from D-fructose 6-phosphate: step 1/2.</text>
</comment>
<dbReference type="PANTHER" id="PTHR17972">
    <property type="entry name" value="NUCLEOLAR RNA-ASSOCIATED PROTEIN"/>
    <property type="match status" value="1"/>
</dbReference>
<dbReference type="InterPro" id="IPR029058">
    <property type="entry name" value="AB_hydrolase_fold"/>
</dbReference>
<comment type="catalytic activity">
    <reaction evidence="1 16">
        <text>D-mannose 6-phosphate = D-fructose 6-phosphate</text>
        <dbReference type="Rhea" id="RHEA:12356"/>
        <dbReference type="ChEBI" id="CHEBI:58735"/>
        <dbReference type="ChEBI" id="CHEBI:61527"/>
        <dbReference type="EC" id="5.3.1.8"/>
    </reaction>
</comment>
<evidence type="ECO:0000313" key="31">
    <source>
        <dbReference type="Proteomes" id="UP000815677"/>
    </source>
</evidence>
<dbReference type="Gene3D" id="1.10.1410.10">
    <property type="match status" value="2"/>
</dbReference>
<dbReference type="NCBIfam" id="TIGR00218">
    <property type="entry name" value="manA"/>
    <property type="match status" value="1"/>
</dbReference>
<dbReference type="InterPro" id="IPR035371">
    <property type="entry name" value="Nrap_D6"/>
</dbReference>
<dbReference type="InterPro" id="IPR035368">
    <property type="entry name" value="Nrap_D3"/>
</dbReference>
<protein>
    <recommendedName>
        <fullName evidence="9 16">Mannose-6-phosphate isomerase</fullName>
        <ecNumber evidence="8 16">5.3.1.8</ecNumber>
    </recommendedName>
</protein>
<keyword evidence="13" id="KW-0694">RNA-binding</keyword>
<evidence type="ECO:0000259" key="26">
    <source>
        <dbReference type="Pfam" id="PF17406"/>
    </source>
</evidence>
<evidence type="ECO:0000313" key="30">
    <source>
        <dbReference type="EMBL" id="GAT46700.1"/>
    </source>
</evidence>
<accession>A0ABQ0L6B3</accession>
<dbReference type="Pfam" id="PF17404">
    <property type="entry name" value="Nrap_D3"/>
    <property type="match status" value="1"/>
</dbReference>
<dbReference type="Pfam" id="PF20512">
    <property type="entry name" value="PMI_typeI_hel"/>
    <property type="match status" value="1"/>
</dbReference>
<evidence type="ECO:0000256" key="13">
    <source>
        <dbReference type="ARBA" id="ARBA00022884"/>
    </source>
</evidence>